<evidence type="ECO:0000313" key="4">
    <source>
        <dbReference type="Proteomes" id="UP000594800"/>
    </source>
</evidence>
<keyword evidence="1" id="KW-0732">Signal</keyword>
<proteinExistence type="predicted"/>
<dbReference type="SUPFAM" id="SSF50952">
    <property type="entry name" value="Soluble quinoprotein glucose dehydrogenase"/>
    <property type="match status" value="1"/>
</dbReference>
<organism evidence="3 4">
    <name type="scientific">Pontivivens ytuae</name>
    <dbReference type="NCBI Taxonomy" id="2789856"/>
    <lineage>
        <taxon>Bacteria</taxon>
        <taxon>Pseudomonadati</taxon>
        <taxon>Pseudomonadota</taxon>
        <taxon>Alphaproteobacteria</taxon>
        <taxon>Rhodobacterales</taxon>
        <taxon>Paracoccaceae</taxon>
        <taxon>Pontivivens</taxon>
    </lineage>
</organism>
<keyword evidence="4" id="KW-1185">Reference proteome</keyword>
<sequence>MSRFPILAATALVPMALLAQQPVDQGPANVPSNTPAFAEQTRAPASDSGVEFAVEELATGLTFPWGIAELPDGGFLVTEREGRLRVIGADGLRETPVAGVPEVVAQRQGGLLDVALDPQFESNRVIYLTYAKPQPNNMSATAAARAVLSEDMTELLEVQDIFVQTPPSPTPMHYGSRIVLDGEYAYITTGEHSREAERVFAQDMDKTYGKVVRLTPEGEVPADNPFVGQEGALPEIWTTGHRNVQGADLHPETGQLWTLEHGPAGGDELNLATPGLNFGWPVVSYGENYSGTPVGTGQARHEPEFTEPRYYWDPVIAPGGFAFYEGELFGDWQGDILASSLRPGGLVRLELDGDTVVGEERLLGDVGRVRDVEITSDGAILVLIDDPEGSVLRLTPGPSS</sequence>
<dbReference type="EMBL" id="CP064942">
    <property type="protein sequence ID" value="QPH55025.1"/>
    <property type="molecule type" value="Genomic_DNA"/>
</dbReference>
<reference evidence="3 4" key="1">
    <citation type="submission" date="2020-11" db="EMBL/GenBank/DDBJ databases">
        <title>Description of Pontivivens ytuae sp. nov. isolated from deep sea sediment of Mariana Trench.</title>
        <authorList>
            <person name="Wang Z."/>
            <person name="Sun Q.-L."/>
            <person name="Xu X.-D."/>
            <person name="Tang Y.-Z."/>
            <person name="Zhang J."/>
        </authorList>
    </citation>
    <scope>NUCLEOTIDE SEQUENCE [LARGE SCALE GENOMIC DNA]</scope>
    <source>
        <strain evidence="3 4">MT2928</strain>
    </source>
</reference>
<name>A0A7S9QDL5_9RHOB</name>
<dbReference type="RefSeq" id="WP_196104224.1">
    <property type="nucleotide sequence ID" value="NZ_CP064942.1"/>
</dbReference>
<evidence type="ECO:0000256" key="1">
    <source>
        <dbReference type="SAM" id="SignalP"/>
    </source>
</evidence>
<dbReference type="InterPro" id="IPR012938">
    <property type="entry name" value="Glc/Sorbosone_DH"/>
</dbReference>
<dbReference type="InterPro" id="IPR011042">
    <property type="entry name" value="6-blade_b-propeller_TolB-like"/>
</dbReference>
<evidence type="ECO:0000259" key="2">
    <source>
        <dbReference type="Pfam" id="PF07995"/>
    </source>
</evidence>
<feature type="signal peptide" evidence="1">
    <location>
        <begin position="1"/>
        <end position="19"/>
    </location>
</feature>
<gene>
    <name evidence="3" type="ORF">I0K15_04545</name>
</gene>
<dbReference type="AlphaFoldDB" id="A0A7S9QDL5"/>
<dbReference type="Pfam" id="PF07995">
    <property type="entry name" value="GSDH"/>
    <property type="match status" value="1"/>
</dbReference>
<dbReference type="Proteomes" id="UP000594800">
    <property type="component" value="Chromosome"/>
</dbReference>
<feature type="domain" description="Glucose/Sorbosone dehydrogenase" evidence="2">
    <location>
        <begin position="62"/>
        <end position="393"/>
    </location>
</feature>
<accession>A0A7S9QDL5</accession>
<dbReference type="KEGG" id="poz:I0K15_04545"/>
<dbReference type="Gene3D" id="2.120.10.30">
    <property type="entry name" value="TolB, C-terminal domain"/>
    <property type="match status" value="1"/>
</dbReference>
<feature type="chain" id="PRO_5032576402" evidence="1">
    <location>
        <begin position="20"/>
        <end position="400"/>
    </location>
</feature>
<dbReference type="InterPro" id="IPR011041">
    <property type="entry name" value="Quinoprot_gluc/sorb_DH_b-prop"/>
</dbReference>
<evidence type="ECO:0000313" key="3">
    <source>
        <dbReference type="EMBL" id="QPH55025.1"/>
    </source>
</evidence>
<protein>
    <submittedName>
        <fullName evidence="3">PQQ-dependent sugar dehydrogenase</fullName>
    </submittedName>
</protein>
<dbReference type="PANTHER" id="PTHR19328:SF75">
    <property type="entry name" value="ALDOSE SUGAR DEHYDROGENASE YLII"/>
    <property type="match status" value="1"/>
</dbReference>
<dbReference type="PANTHER" id="PTHR19328">
    <property type="entry name" value="HEDGEHOG-INTERACTING PROTEIN"/>
    <property type="match status" value="1"/>
</dbReference>